<evidence type="ECO:0000256" key="10">
    <source>
        <dbReference type="ARBA" id="ARBA00051363"/>
    </source>
</evidence>
<dbReference type="PANTHER" id="PTHR10584">
    <property type="entry name" value="SUGAR KINASE"/>
    <property type="match status" value="1"/>
</dbReference>
<evidence type="ECO:0000256" key="7">
    <source>
        <dbReference type="ARBA" id="ARBA00022842"/>
    </source>
</evidence>
<dbReference type="GO" id="GO:0005829">
    <property type="term" value="C:cytosol"/>
    <property type="evidence" value="ECO:0007669"/>
    <property type="project" value="TreeGrafter"/>
</dbReference>
<dbReference type="FunFam" id="3.40.1190.20:FF:000010">
    <property type="entry name" value="Ribokinase"/>
    <property type="match status" value="1"/>
</dbReference>
<name>A0A7Y0U740_9ACTO</name>
<dbReference type="InterPro" id="IPR011877">
    <property type="entry name" value="Ribokinase"/>
</dbReference>
<dbReference type="GO" id="GO:0004747">
    <property type="term" value="F:ribokinase activity"/>
    <property type="evidence" value="ECO:0007669"/>
    <property type="project" value="UniProtKB-UniRule"/>
</dbReference>
<gene>
    <name evidence="17" type="primary">rbsK</name>
    <name evidence="14" type="synonym">deoK</name>
    <name evidence="16" type="ORF">FYZ43_10060</name>
    <name evidence="17" type="ORF">HHJ74_09755</name>
</gene>
<dbReference type="EMBL" id="JABCUV010000013">
    <property type="protein sequence ID" value="NMW93961.1"/>
    <property type="molecule type" value="Genomic_DNA"/>
</dbReference>
<feature type="site" description="Important for substrate specificity" evidence="14">
    <location>
        <position position="10"/>
    </location>
</feature>
<dbReference type="HAMAP" id="MF_01987">
    <property type="entry name" value="Ribokinase"/>
    <property type="match status" value="1"/>
</dbReference>
<reference evidence="16 19" key="1">
    <citation type="submission" date="2019-08" db="EMBL/GenBank/DDBJ databases">
        <title>Comparison of rpoB and gyrB Sequences from Mobiluncus Species and Development of a Multiplex PCR Method for Clinical Detection of Mobiluncus curtisii and Mobiluncus mulieris.</title>
        <authorList>
            <person name="Yang L."/>
            <person name="Shen Y."/>
            <person name="Xu G."/>
            <person name="Shu L.-B."/>
            <person name="Hu J."/>
            <person name="Zhang R."/>
            <person name="Wang Y."/>
            <person name="Zhou H.-W."/>
            <person name="Zhang X."/>
        </authorList>
    </citation>
    <scope>NUCLEOTIDE SEQUENCE [LARGE SCALE GENOMIC DNA]</scope>
    <source>
        <strain evidence="16 19">M26</strain>
    </source>
</reference>
<comment type="catalytic activity">
    <reaction evidence="10">
        <text>2-deoxy-D-ribose + ATP = 2-deoxy-D-ribose 5-phosphate + ADP + H(+)</text>
        <dbReference type="Rhea" id="RHEA:30871"/>
        <dbReference type="ChEBI" id="CHEBI:15378"/>
        <dbReference type="ChEBI" id="CHEBI:30616"/>
        <dbReference type="ChEBI" id="CHEBI:62877"/>
        <dbReference type="ChEBI" id="CHEBI:90761"/>
        <dbReference type="ChEBI" id="CHEBI:456216"/>
        <dbReference type="EC" id="2.7.1.229"/>
    </reaction>
    <physiologicalReaction direction="left-to-right" evidence="10">
        <dbReference type="Rhea" id="RHEA:30872"/>
    </physiologicalReaction>
</comment>
<feature type="binding site" evidence="14">
    <location>
        <position position="275"/>
    </location>
    <ligand>
        <name>ATP</name>
        <dbReference type="ChEBI" id="CHEBI:30616"/>
    </ligand>
</feature>
<feature type="binding site" evidence="14">
    <location>
        <position position="183"/>
    </location>
    <ligand>
        <name>ATP</name>
        <dbReference type="ChEBI" id="CHEBI:30616"/>
    </ligand>
</feature>
<keyword evidence="5 14" id="KW-0418">Kinase</keyword>
<evidence type="ECO:0000313" key="18">
    <source>
        <dbReference type="Proteomes" id="UP000582487"/>
    </source>
</evidence>
<dbReference type="AlphaFoldDB" id="A0A7Y0U740"/>
<sequence>MDIAVVGSNMVDLISYITRMPSEGETVEAPDFRMGCGGKGANQAVAASRLGSQVLMVTRVGNDMFAENTIKNFAANGIDTKYVMRTEATSGVAPIFVDSESRNSILIVKGANARLCPDDVMNAKDAIAKCKIIVMQLEIPLETVYATIDLAEELNIPVLLNPAPADPALQLEKVKKVKFIVPNESELSLLTGMPVDTHEDIINAAHVLLDAGIPNVIVTLGSKGAVWISSSGDKTIPATSAEPVDSTGAGDAFIGCFSHMWTKTEDIEASIVAANKYAGDSVTKRGTQTSYAKAGDIEF</sequence>
<feature type="binding site" evidence="14">
    <location>
        <begin position="250"/>
        <end position="251"/>
    </location>
    <ligand>
        <name>ATP</name>
        <dbReference type="ChEBI" id="CHEBI:30616"/>
    </ligand>
</feature>
<feature type="binding site" evidence="14">
    <location>
        <position position="247"/>
    </location>
    <ligand>
        <name>K(+)</name>
        <dbReference type="ChEBI" id="CHEBI:29103"/>
    </ligand>
</feature>
<keyword evidence="2 14" id="KW-0808">Transferase</keyword>
<evidence type="ECO:0000259" key="15">
    <source>
        <dbReference type="Pfam" id="PF00294"/>
    </source>
</evidence>
<keyword evidence="3 14" id="KW-0479">Metal-binding</keyword>
<feature type="binding site" evidence="14">
    <location>
        <position position="245"/>
    </location>
    <ligand>
        <name>K(+)</name>
        <dbReference type="ChEBI" id="CHEBI:29103"/>
    </ligand>
</feature>
<dbReference type="Gene3D" id="3.40.1190.20">
    <property type="match status" value="1"/>
</dbReference>
<dbReference type="EMBL" id="VSZY01000023">
    <property type="protein sequence ID" value="MCU9969717.1"/>
    <property type="molecule type" value="Genomic_DNA"/>
</dbReference>
<evidence type="ECO:0000256" key="5">
    <source>
        <dbReference type="ARBA" id="ARBA00022777"/>
    </source>
</evidence>
<evidence type="ECO:0000313" key="16">
    <source>
        <dbReference type="EMBL" id="MCU9969717.1"/>
    </source>
</evidence>
<evidence type="ECO:0000256" key="13">
    <source>
        <dbReference type="ARBA" id="ARBA00081655"/>
    </source>
</evidence>
<accession>A0A7Y0U740</accession>
<comment type="subunit">
    <text evidence="14">Homodimer.</text>
</comment>
<dbReference type="NCBIfam" id="TIGR02152">
    <property type="entry name" value="D_ribokin_bact"/>
    <property type="match status" value="1"/>
</dbReference>
<evidence type="ECO:0000256" key="9">
    <source>
        <dbReference type="ARBA" id="ARBA00023277"/>
    </source>
</evidence>
<feature type="binding site" evidence="14">
    <location>
        <begin position="219"/>
        <end position="224"/>
    </location>
    <ligand>
        <name>ATP</name>
        <dbReference type="ChEBI" id="CHEBI:30616"/>
    </ligand>
</feature>
<keyword evidence="7 14" id="KW-0460">Magnesium</keyword>
<evidence type="ECO:0000256" key="12">
    <source>
        <dbReference type="ARBA" id="ARBA00071515"/>
    </source>
</evidence>
<evidence type="ECO:0000256" key="6">
    <source>
        <dbReference type="ARBA" id="ARBA00022840"/>
    </source>
</evidence>
<dbReference type="UniPathway" id="UPA00916">
    <property type="reaction ID" value="UER00889"/>
</dbReference>
<feature type="binding site" evidence="14">
    <location>
        <position position="138"/>
    </location>
    <ligand>
        <name>substrate</name>
    </ligand>
</feature>
<dbReference type="GO" id="GO:0005524">
    <property type="term" value="F:ATP binding"/>
    <property type="evidence" value="ECO:0007669"/>
    <property type="project" value="UniProtKB-UniRule"/>
</dbReference>
<feature type="binding site" evidence="14">
    <location>
        <position position="284"/>
    </location>
    <ligand>
        <name>K(+)</name>
        <dbReference type="ChEBI" id="CHEBI:29103"/>
    </ligand>
</feature>
<evidence type="ECO:0000256" key="2">
    <source>
        <dbReference type="ARBA" id="ARBA00022679"/>
    </source>
</evidence>
<comment type="cofactor">
    <cofactor evidence="14">
        <name>Mg(2+)</name>
        <dbReference type="ChEBI" id="CHEBI:18420"/>
    </cofactor>
</comment>
<keyword evidence="9 14" id="KW-0119">Carbohydrate metabolism</keyword>
<evidence type="ECO:0000256" key="8">
    <source>
        <dbReference type="ARBA" id="ARBA00022958"/>
    </source>
</evidence>
<feature type="binding site" evidence="14">
    <location>
        <position position="281"/>
    </location>
    <ligand>
        <name>K(+)</name>
        <dbReference type="ChEBI" id="CHEBI:29103"/>
    </ligand>
</feature>
<feature type="binding site" evidence="14">
    <location>
        <position position="251"/>
    </location>
    <ligand>
        <name>substrate</name>
    </ligand>
</feature>
<dbReference type="RefSeq" id="WP_004016563.1">
    <property type="nucleotide sequence ID" value="NZ_CAMPNB010000014.1"/>
</dbReference>
<dbReference type="GO" id="GO:0046872">
    <property type="term" value="F:metal ion binding"/>
    <property type="evidence" value="ECO:0007669"/>
    <property type="project" value="UniProtKB-KW"/>
</dbReference>
<comment type="caution">
    <text evidence="17">The sequence shown here is derived from an EMBL/GenBank/DDBJ whole genome shotgun (WGS) entry which is preliminary data.</text>
</comment>
<dbReference type="EC" id="2.7.1.229" evidence="11 14"/>
<evidence type="ECO:0000256" key="4">
    <source>
        <dbReference type="ARBA" id="ARBA00022741"/>
    </source>
</evidence>
<keyword evidence="6 14" id="KW-0067">ATP-binding</keyword>
<comment type="subcellular location">
    <subcellularLocation>
        <location evidence="14">Cytoplasm</location>
    </subcellularLocation>
</comment>
<comment type="similarity">
    <text evidence="14">Belongs to the carbohydrate kinase PfkB family. Deoxyribokinase subfamily.</text>
</comment>
<dbReference type="InterPro" id="IPR029056">
    <property type="entry name" value="Ribokinase-like"/>
</dbReference>
<evidence type="ECO:0000256" key="1">
    <source>
        <dbReference type="ARBA" id="ARBA00022490"/>
    </source>
</evidence>
<keyword evidence="8 14" id="KW-0630">Potassium</keyword>
<organism evidence="17 18">
    <name type="scientific">Mobiluncus mulieris</name>
    <dbReference type="NCBI Taxonomy" id="2052"/>
    <lineage>
        <taxon>Bacteria</taxon>
        <taxon>Bacillati</taxon>
        <taxon>Actinomycetota</taxon>
        <taxon>Actinomycetes</taxon>
        <taxon>Actinomycetales</taxon>
        <taxon>Actinomycetaceae</taxon>
        <taxon>Mobiluncus</taxon>
    </lineage>
</organism>
<keyword evidence="1 14" id="KW-0963">Cytoplasm</keyword>
<feature type="binding site" evidence="14">
    <location>
        <position position="290"/>
    </location>
    <ligand>
        <name>K(+)</name>
        <dbReference type="ChEBI" id="CHEBI:29103"/>
    </ligand>
</feature>
<evidence type="ECO:0000256" key="11">
    <source>
        <dbReference type="ARBA" id="ARBA00066926"/>
    </source>
</evidence>
<evidence type="ECO:0000313" key="17">
    <source>
        <dbReference type="EMBL" id="NMW93961.1"/>
    </source>
</evidence>
<proteinExistence type="inferred from homology"/>
<feature type="binding site" evidence="14">
    <location>
        <position position="286"/>
    </location>
    <ligand>
        <name>K(+)</name>
        <dbReference type="ChEBI" id="CHEBI:29103"/>
    </ligand>
</feature>
<feature type="domain" description="Carbohydrate kinase PfkB" evidence="15">
    <location>
        <begin position="2"/>
        <end position="291"/>
    </location>
</feature>
<dbReference type="CDD" id="cd01174">
    <property type="entry name" value="ribokinase"/>
    <property type="match status" value="1"/>
</dbReference>
<protein>
    <recommendedName>
        <fullName evidence="12 14">Deoxyribokinase</fullName>
        <shortName evidence="14">dRK</shortName>
        <ecNumber evidence="11 14">2.7.1.229</ecNumber>
    </recommendedName>
    <alternativeName>
        <fullName evidence="13 14">ATP:2-deoxy-D-ribose 5-phosphotransferase</fullName>
    </alternativeName>
</protein>
<dbReference type="PANTHER" id="PTHR10584:SF166">
    <property type="entry name" value="RIBOKINASE"/>
    <property type="match status" value="1"/>
</dbReference>
<evidence type="ECO:0000256" key="14">
    <source>
        <dbReference type="HAMAP-Rule" id="MF_01987"/>
    </source>
</evidence>
<dbReference type="InterPro" id="IPR002139">
    <property type="entry name" value="Ribo/fructo_kinase"/>
</dbReference>
<dbReference type="PRINTS" id="PR00990">
    <property type="entry name" value="RIBOKINASE"/>
</dbReference>
<feature type="active site" description="Proton acceptor" evidence="14">
    <location>
        <position position="251"/>
    </location>
</feature>
<evidence type="ECO:0000313" key="19">
    <source>
        <dbReference type="Proteomes" id="UP001209486"/>
    </source>
</evidence>
<dbReference type="Proteomes" id="UP000582487">
    <property type="component" value="Unassembled WGS sequence"/>
</dbReference>
<keyword evidence="4 14" id="KW-0547">Nucleotide-binding</keyword>
<reference evidence="17 18" key="2">
    <citation type="submission" date="2020-04" db="EMBL/GenBank/DDBJ databases">
        <title>Antimicrobial susceptibility and clonality of vaginal-derived multi-drug resistant Mobiluncus isolates in China.</title>
        <authorList>
            <person name="Zhang X."/>
        </authorList>
    </citation>
    <scope>NUCLEOTIDE SEQUENCE [LARGE SCALE GENOMIC DNA]</scope>
    <source>
        <strain evidence="17 18">7</strain>
    </source>
</reference>
<dbReference type="InterPro" id="IPR011611">
    <property type="entry name" value="PfkB_dom"/>
</dbReference>
<evidence type="ECO:0000256" key="3">
    <source>
        <dbReference type="ARBA" id="ARBA00022723"/>
    </source>
</evidence>
<dbReference type="Proteomes" id="UP001209486">
    <property type="component" value="Unassembled WGS sequence"/>
</dbReference>
<dbReference type="SUPFAM" id="SSF53613">
    <property type="entry name" value="Ribokinase-like"/>
    <property type="match status" value="1"/>
</dbReference>
<dbReference type="GO" id="GO:0019303">
    <property type="term" value="P:D-ribose catabolic process"/>
    <property type="evidence" value="ECO:0007669"/>
    <property type="project" value="UniProtKB-UniPathway"/>
</dbReference>
<dbReference type="Pfam" id="PF00294">
    <property type="entry name" value="PfkB"/>
    <property type="match status" value="1"/>
</dbReference>
<comment type="function">
    <text evidence="14">Catalyzes the ATP-dependent phosphorylation of 2-deoxy-D-ribose to 2-deoxy-D-ribose 5-phosphate (dRib-5P), allowing the use of deoxyribose as the sole carbon source.</text>
</comment>
<feature type="binding site" evidence="14">
    <location>
        <begin position="38"/>
        <end position="42"/>
    </location>
    <ligand>
        <name>substrate</name>
    </ligand>
</feature>
<feature type="binding site" evidence="14">
    <location>
        <begin position="10"/>
        <end position="12"/>
    </location>
    <ligand>
        <name>substrate</name>
    </ligand>
</feature>